<evidence type="ECO:0000313" key="3">
    <source>
        <dbReference type="Proteomes" id="UP001519295"/>
    </source>
</evidence>
<name>A0ABS4VSZ2_9PSEU</name>
<comment type="caution">
    <text evidence="2">The sequence shown here is derived from an EMBL/GenBank/DDBJ whole genome shotgun (WGS) entry which is preliminary data.</text>
</comment>
<dbReference type="PANTHER" id="PTHR48050">
    <property type="entry name" value="STEROL 3-BETA-GLUCOSYLTRANSFERASE"/>
    <property type="match status" value="1"/>
</dbReference>
<dbReference type="SUPFAM" id="SSF53756">
    <property type="entry name" value="UDP-Glycosyltransferase/glycogen phosphorylase"/>
    <property type="match status" value="1"/>
</dbReference>
<dbReference type="InterPro" id="IPR002213">
    <property type="entry name" value="UDP_glucos_trans"/>
</dbReference>
<dbReference type="RefSeq" id="WP_210027128.1">
    <property type="nucleotide sequence ID" value="NZ_JAGINU010000001.1"/>
</dbReference>
<dbReference type="PANTHER" id="PTHR48050:SF13">
    <property type="entry name" value="STEROL 3-BETA-GLUCOSYLTRANSFERASE UGT80A2"/>
    <property type="match status" value="1"/>
</dbReference>
<protein>
    <submittedName>
        <fullName evidence="2">MGT family glycosyltransferase</fullName>
    </submittedName>
</protein>
<dbReference type="Pfam" id="PF06722">
    <property type="entry name" value="EryCIII-like_C"/>
    <property type="match status" value="1"/>
</dbReference>
<proteinExistence type="predicted"/>
<keyword evidence="3" id="KW-1185">Reference proteome</keyword>
<gene>
    <name evidence="2" type="ORF">JOF36_002732</name>
</gene>
<dbReference type="Gene3D" id="3.40.50.2000">
    <property type="entry name" value="Glycogen Phosphorylase B"/>
    <property type="match status" value="2"/>
</dbReference>
<organism evidence="2 3">
    <name type="scientific">Pseudonocardia parietis</name>
    <dbReference type="NCBI Taxonomy" id="570936"/>
    <lineage>
        <taxon>Bacteria</taxon>
        <taxon>Bacillati</taxon>
        <taxon>Actinomycetota</taxon>
        <taxon>Actinomycetes</taxon>
        <taxon>Pseudonocardiales</taxon>
        <taxon>Pseudonocardiaceae</taxon>
        <taxon>Pseudonocardia</taxon>
    </lineage>
</organism>
<evidence type="ECO:0000259" key="1">
    <source>
        <dbReference type="Pfam" id="PF06722"/>
    </source>
</evidence>
<dbReference type="Proteomes" id="UP001519295">
    <property type="component" value="Unassembled WGS sequence"/>
</dbReference>
<reference evidence="2 3" key="1">
    <citation type="submission" date="2021-03" db="EMBL/GenBank/DDBJ databases">
        <title>Sequencing the genomes of 1000 actinobacteria strains.</title>
        <authorList>
            <person name="Klenk H.-P."/>
        </authorList>
    </citation>
    <scope>NUCLEOTIDE SEQUENCE [LARGE SCALE GENOMIC DNA]</scope>
    <source>
        <strain evidence="2 3">DSM 45256</strain>
    </source>
</reference>
<dbReference type="InterPro" id="IPR050426">
    <property type="entry name" value="Glycosyltransferase_28"/>
</dbReference>
<feature type="domain" description="Erythromycin biosynthesis protein CIII-like C-terminal" evidence="1">
    <location>
        <begin position="280"/>
        <end position="410"/>
    </location>
</feature>
<evidence type="ECO:0000313" key="2">
    <source>
        <dbReference type="EMBL" id="MBP2367036.1"/>
    </source>
</evidence>
<dbReference type="EMBL" id="JAGINU010000001">
    <property type="protein sequence ID" value="MBP2367036.1"/>
    <property type="molecule type" value="Genomic_DNA"/>
</dbReference>
<sequence>MPASAPQHYLFALTDGGGTVPPEIGVVRRLVDRGHRVRVLAETSMEQSVRAVGAEFVPWQPGPAAHGAPPGAAAYRDGETRDPWTLARGMADHMIAGPALGQARRLRSVAAVQRPDLVVTSFVAFGAMAAADAAELSFDVLIPNIYPIPAAGLPPMGTGWKPARTGLGRLRDRVVGRASTAMLGRFALPRLNEVRAELGTPPLRVLWDQVHRARRQFLLTSRSFDFPGELPSSVRYAGPVLDDPVWARADEWREPGGRGPLVLVALSSTDQGQRRCVQNVVDALARLDVRGLVTTGPALDPRELRGGDRVEIVRSAPHREVIDRADLVITHGGHGTVLKALVAGRPLVVLPHGRDQPGNAVRVSARGAGLVVRRTASASTIATAVTTVLSTRCYAEAARRLGRSIRAEIDRSPLVDELESL</sequence>
<dbReference type="CDD" id="cd03784">
    <property type="entry name" value="GT1_Gtf-like"/>
    <property type="match status" value="1"/>
</dbReference>
<accession>A0ABS4VSZ2</accession>
<dbReference type="InterPro" id="IPR010610">
    <property type="entry name" value="EryCIII-like_C"/>
</dbReference>